<protein>
    <submittedName>
        <fullName evidence="5">Transcriptional regulator, DeoR family</fullName>
    </submittedName>
</protein>
<dbReference type="Gene3D" id="1.10.10.10">
    <property type="entry name" value="Winged helix-like DNA-binding domain superfamily/Winged helix DNA-binding domain"/>
    <property type="match status" value="1"/>
</dbReference>
<evidence type="ECO:0000313" key="6">
    <source>
        <dbReference type="Proteomes" id="UP000002318"/>
    </source>
</evidence>
<evidence type="ECO:0000256" key="3">
    <source>
        <dbReference type="ARBA" id="ARBA00023163"/>
    </source>
</evidence>
<dbReference type="SUPFAM" id="SSF46785">
    <property type="entry name" value="Winged helix' DNA-binding domain"/>
    <property type="match status" value="1"/>
</dbReference>
<evidence type="ECO:0000259" key="4">
    <source>
        <dbReference type="PROSITE" id="PS51000"/>
    </source>
</evidence>
<reference evidence="5 6" key="1">
    <citation type="journal article" date="2010" name="Stand. Genomic Sci.">
        <title>Complete genome sequence of Spirochaeta smaragdinae type strain (SEBR 4228).</title>
        <authorList>
            <person name="Mavromatis K."/>
            <person name="Yasawong M."/>
            <person name="Chertkov O."/>
            <person name="Lapidus A."/>
            <person name="Lucas S."/>
            <person name="Nolan M."/>
            <person name="Del Rio T.G."/>
            <person name="Tice H."/>
            <person name="Cheng J.F."/>
            <person name="Pitluck S."/>
            <person name="Liolios K."/>
            <person name="Ivanova N."/>
            <person name="Tapia R."/>
            <person name="Han C."/>
            <person name="Bruce D."/>
            <person name="Goodwin L."/>
            <person name="Pati A."/>
            <person name="Chen A."/>
            <person name="Palaniappan K."/>
            <person name="Land M."/>
            <person name="Hauser L."/>
            <person name="Chang Y.J."/>
            <person name="Jeffries C.D."/>
            <person name="Detter J.C."/>
            <person name="Rohde M."/>
            <person name="Brambilla E."/>
            <person name="Spring S."/>
            <person name="Goker M."/>
            <person name="Sikorski J."/>
            <person name="Woyke T."/>
            <person name="Bristow J."/>
            <person name="Eisen J.A."/>
            <person name="Markowitz V."/>
            <person name="Hugenholtz P."/>
            <person name="Klenk H.P."/>
            <person name="Kyrpides N.C."/>
        </authorList>
    </citation>
    <scope>NUCLEOTIDE SEQUENCE [LARGE SCALE GENOMIC DNA]</scope>
    <source>
        <strain evidence="6">DSM 11293 / JCM 15392 / SEBR 4228</strain>
    </source>
</reference>
<dbReference type="PANTHER" id="PTHR30363">
    <property type="entry name" value="HTH-TYPE TRANSCRIPTIONAL REGULATOR SRLR-RELATED"/>
    <property type="match status" value="1"/>
</dbReference>
<dbReference type="STRING" id="573413.Spirs_1637"/>
<dbReference type="PRINTS" id="PR00037">
    <property type="entry name" value="HTHLACR"/>
</dbReference>
<dbReference type="PROSITE" id="PS00894">
    <property type="entry name" value="HTH_DEOR_1"/>
    <property type="match status" value="1"/>
</dbReference>
<accession>E1R5Z9</accession>
<dbReference type="PROSITE" id="PS51000">
    <property type="entry name" value="HTH_DEOR_2"/>
    <property type="match status" value="1"/>
</dbReference>
<keyword evidence="2" id="KW-0238">DNA-binding</keyword>
<dbReference type="GO" id="GO:0003700">
    <property type="term" value="F:DNA-binding transcription factor activity"/>
    <property type="evidence" value="ECO:0007669"/>
    <property type="project" value="InterPro"/>
</dbReference>
<dbReference type="InterPro" id="IPR050313">
    <property type="entry name" value="Carb_Metab_HTH_regulators"/>
</dbReference>
<keyword evidence="1" id="KW-0805">Transcription regulation</keyword>
<sequence>MFALERMRIIKNYLFENQQVEVHSLSAMLNVSEVTIRRDLEKLEQEGLLTRTYGGAVIRSELGEEPSSVAGVVDDAREIASVAINMIEDGDVIMLTSGDVGECVAKRLVERSGVTVVTNYISVAVEISSQPANRVVLLGGDVAADGKSLYGSISVANLRRFHVNRLFAEIDGINNALDVTVVSHEKAELIEAAMASAEEQIFVCIAENFDKSAFFKLGKLSLADKIITNPSISDEFKNRIFLSNIQLHTSINVFEGRV</sequence>
<dbReference type="InterPro" id="IPR037171">
    <property type="entry name" value="NagB/RpiA_transferase-like"/>
</dbReference>
<dbReference type="GO" id="GO:0003677">
    <property type="term" value="F:DNA binding"/>
    <property type="evidence" value="ECO:0007669"/>
    <property type="project" value="UniProtKB-KW"/>
</dbReference>
<evidence type="ECO:0000256" key="2">
    <source>
        <dbReference type="ARBA" id="ARBA00023125"/>
    </source>
</evidence>
<organism evidence="5 6">
    <name type="scientific">Sediminispirochaeta smaragdinae (strain DSM 11293 / JCM 15392 / SEBR 4228)</name>
    <name type="common">Spirochaeta smaragdinae</name>
    <dbReference type="NCBI Taxonomy" id="573413"/>
    <lineage>
        <taxon>Bacteria</taxon>
        <taxon>Pseudomonadati</taxon>
        <taxon>Spirochaetota</taxon>
        <taxon>Spirochaetia</taxon>
        <taxon>Spirochaetales</taxon>
        <taxon>Spirochaetaceae</taxon>
        <taxon>Sediminispirochaeta</taxon>
    </lineage>
</organism>
<name>E1R5Z9_SEDSS</name>
<feature type="domain" description="HTH deoR-type" evidence="4">
    <location>
        <begin position="3"/>
        <end position="58"/>
    </location>
</feature>
<dbReference type="InterPro" id="IPR036390">
    <property type="entry name" value="WH_DNA-bd_sf"/>
</dbReference>
<dbReference type="KEGG" id="ssm:Spirs_1637"/>
<keyword evidence="6" id="KW-1185">Reference proteome</keyword>
<dbReference type="SMART" id="SM01134">
    <property type="entry name" value="DeoRC"/>
    <property type="match status" value="1"/>
</dbReference>
<keyword evidence="3" id="KW-0804">Transcription</keyword>
<dbReference type="PANTHER" id="PTHR30363:SF44">
    <property type="entry name" value="AGA OPERON TRANSCRIPTIONAL REPRESSOR-RELATED"/>
    <property type="match status" value="1"/>
</dbReference>
<gene>
    <name evidence="5" type="ordered locus">Spirs_1637</name>
</gene>
<dbReference type="Pfam" id="PF00455">
    <property type="entry name" value="DeoRC"/>
    <property type="match status" value="1"/>
</dbReference>
<dbReference type="EMBL" id="CP002116">
    <property type="protein sequence ID" value="ADK80764.1"/>
    <property type="molecule type" value="Genomic_DNA"/>
</dbReference>
<dbReference type="Proteomes" id="UP000002318">
    <property type="component" value="Chromosome"/>
</dbReference>
<dbReference type="AlphaFoldDB" id="E1R5Z9"/>
<proteinExistence type="predicted"/>
<dbReference type="InterPro" id="IPR018356">
    <property type="entry name" value="Tscrpt_reg_HTH_DeoR_CS"/>
</dbReference>
<dbReference type="Pfam" id="PF08220">
    <property type="entry name" value="HTH_DeoR"/>
    <property type="match status" value="1"/>
</dbReference>
<dbReference type="InterPro" id="IPR036388">
    <property type="entry name" value="WH-like_DNA-bd_sf"/>
</dbReference>
<dbReference type="RefSeq" id="WP_013254228.1">
    <property type="nucleotide sequence ID" value="NC_014364.1"/>
</dbReference>
<dbReference type="eggNOG" id="COG1349">
    <property type="taxonomic scope" value="Bacteria"/>
</dbReference>
<dbReference type="SUPFAM" id="SSF100950">
    <property type="entry name" value="NagB/RpiA/CoA transferase-like"/>
    <property type="match status" value="1"/>
</dbReference>
<dbReference type="SMART" id="SM00420">
    <property type="entry name" value="HTH_DEOR"/>
    <property type="match status" value="1"/>
</dbReference>
<evidence type="ECO:0000256" key="1">
    <source>
        <dbReference type="ARBA" id="ARBA00023015"/>
    </source>
</evidence>
<dbReference type="InterPro" id="IPR001034">
    <property type="entry name" value="DeoR_HTH"/>
</dbReference>
<dbReference type="InterPro" id="IPR014036">
    <property type="entry name" value="DeoR-like_C"/>
</dbReference>
<evidence type="ECO:0000313" key="5">
    <source>
        <dbReference type="EMBL" id="ADK80764.1"/>
    </source>
</evidence>
<dbReference type="OrthoDB" id="308679at2"/>
<dbReference type="HOGENOM" id="CLU_060699_1_4_12"/>